<dbReference type="GeneID" id="81395789"/>
<proteinExistence type="predicted"/>
<evidence type="ECO:0000313" key="2">
    <source>
        <dbReference type="Proteomes" id="UP001141434"/>
    </source>
</evidence>
<keyword evidence="2" id="KW-1185">Reference proteome</keyword>
<dbReference type="AlphaFoldDB" id="A0A9W9F090"/>
<name>A0A9W9F090_9EURO</name>
<reference evidence="1" key="2">
    <citation type="journal article" date="2023" name="IMA Fungus">
        <title>Comparative genomic study of the Penicillium genus elucidates a diverse pangenome and 15 lateral gene transfer events.</title>
        <authorList>
            <person name="Petersen C."/>
            <person name="Sorensen T."/>
            <person name="Nielsen M.R."/>
            <person name="Sondergaard T.E."/>
            <person name="Sorensen J.L."/>
            <person name="Fitzpatrick D.A."/>
            <person name="Frisvad J.C."/>
            <person name="Nielsen K.L."/>
        </authorList>
    </citation>
    <scope>NUCLEOTIDE SEQUENCE</scope>
    <source>
        <strain evidence="1">IBT 34128</strain>
    </source>
</reference>
<gene>
    <name evidence="1" type="ORF">NUU61_006092</name>
</gene>
<dbReference type="Proteomes" id="UP001141434">
    <property type="component" value="Unassembled WGS sequence"/>
</dbReference>
<dbReference type="EMBL" id="JAPMSZ010000009">
    <property type="protein sequence ID" value="KAJ5091222.1"/>
    <property type="molecule type" value="Genomic_DNA"/>
</dbReference>
<organism evidence="1 2">
    <name type="scientific">Penicillium alfredii</name>
    <dbReference type="NCBI Taxonomy" id="1506179"/>
    <lineage>
        <taxon>Eukaryota</taxon>
        <taxon>Fungi</taxon>
        <taxon>Dikarya</taxon>
        <taxon>Ascomycota</taxon>
        <taxon>Pezizomycotina</taxon>
        <taxon>Eurotiomycetes</taxon>
        <taxon>Eurotiomycetidae</taxon>
        <taxon>Eurotiales</taxon>
        <taxon>Aspergillaceae</taxon>
        <taxon>Penicillium</taxon>
    </lineage>
</organism>
<protein>
    <submittedName>
        <fullName evidence="1">Uncharacterized protein</fullName>
    </submittedName>
</protein>
<evidence type="ECO:0000313" key="1">
    <source>
        <dbReference type="EMBL" id="KAJ5091222.1"/>
    </source>
</evidence>
<accession>A0A9W9F090</accession>
<comment type="caution">
    <text evidence="1">The sequence shown here is derived from an EMBL/GenBank/DDBJ whole genome shotgun (WGS) entry which is preliminary data.</text>
</comment>
<reference evidence="1" key="1">
    <citation type="submission" date="2022-11" db="EMBL/GenBank/DDBJ databases">
        <authorList>
            <person name="Petersen C."/>
        </authorList>
    </citation>
    <scope>NUCLEOTIDE SEQUENCE</scope>
    <source>
        <strain evidence="1">IBT 34128</strain>
    </source>
</reference>
<sequence length="127" mass="14592">MAAVAEAKLDLRESPDQLWWRQLFWDDMDAAAATGNGNGPHKECQLFLANTELRLITDVSKSQHDREQVAEWLVMGWDKEGEGVWVWEPNPRTFQQILEIYHTRGSYCGWLDALERSIDSPCAWVSA</sequence>
<dbReference type="RefSeq" id="XP_056509420.1">
    <property type="nucleotide sequence ID" value="XM_056656620.1"/>
</dbReference>